<protein>
    <recommendedName>
        <fullName evidence="3">Transcriptional regulator</fullName>
    </recommendedName>
</protein>
<evidence type="ECO:0008006" key="3">
    <source>
        <dbReference type="Google" id="ProtNLM"/>
    </source>
</evidence>
<sequence length="137" mass="15574">MTTAEKVLAVLREKPLTRLDISMHILDVTGRAVQYQLNNLQTYGFIKKCGGKRNTTYQLIKEDGLLVECNCCLIRRPCWQIKKGTCNYCKNVRGYGEEKPSKARKALSQRASLFARDDACSLAYQRLLRGQQIGITN</sequence>
<dbReference type="AlphaFoldDB" id="A0AAW7Y358"/>
<evidence type="ECO:0000313" key="1">
    <source>
        <dbReference type="EMBL" id="MDO6542791.1"/>
    </source>
</evidence>
<comment type="caution">
    <text evidence="1">The sequence shown here is derived from an EMBL/GenBank/DDBJ whole genome shotgun (WGS) entry which is preliminary data.</text>
</comment>
<dbReference type="EMBL" id="JAUOPU010000008">
    <property type="protein sequence ID" value="MDO6542791.1"/>
    <property type="molecule type" value="Genomic_DNA"/>
</dbReference>
<accession>A0AAW7Y358</accession>
<gene>
    <name evidence="1" type="ORF">Q4568_09615</name>
</gene>
<dbReference type="RefSeq" id="WP_303499276.1">
    <property type="nucleotide sequence ID" value="NZ_JAUOPU010000008.1"/>
</dbReference>
<name>A0AAW7Y358_9GAMM</name>
<dbReference type="Proteomes" id="UP001170624">
    <property type="component" value="Unassembled WGS sequence"/>
</dbReference>
<reference evidence="1" key="1">
    <citation type="submission" date="2023-07" db="EMBL/GenBank/DDBJ databases">
        <title>Genome content predicts the carbon catabolic preferences of heterotrophic bacteria.</title>
        <authorList>
            <person name="Gralka M."/>
        </authorList>
    </citation>
    <scope>NUCLEOTIDE SEQUENCE</scope>
    <source>
        <strain evidence="1">G2M05</strain>
    </source>
</reference>
<organism evidence="1 2">
    <name type="scientific">Photobacterium sanguinicancri</name>
    <dbReference type="NCBI Taxonomy" id="875932"/>
    <lineage>
        <taxon>Bacteria</taxon>
        <taxon>Pseudomonadati</taxon>
        <taxon>Pseudomonadota</taxon>
        <taxon>Gammaproteobacteria</taxon>
        <taxon>Vibrionales</taxon>
        <taxon>Vibrionaceae</taxon>
        <taxon>Photobacterium</taxon>
    </lineage>
</organism>
<proteinExistence type="predicted"/>
<evidence type="ECO:0000313" key="2">
    <source>
        <dbReference type="Proteomes" id="UP001170624"/>
    </source>
</evidence>